<keyword evidence="2" id="KW-0812">Transmembrane</keyword>
<reference evidence="3" key="1">
    <citation type="submission" date="2020-05" db="EMBL/GenBank/DDBJ databases">
        <title>Mycena genomes resolve the evolution of fungal bioluminescence.</title>
        <authorList>
            <person name="Tsai I.J."/>
        </authorList>
    </citation>
    <scope>NUCLEOTIDE SEQUENCE</scope>
    <source>
        <strain evidence="3">160909Yilan</strain>
    </source>
</reference>
<feature type="compositionally biased region" description="Polar residues" evidence="1">
    <location>
        <begin position="172"/>
        <end position="188"/>
    </location>
</feature>
<comment type="caution">
    <text evidence="3">The sequence shown here is derived from an EMBL/GenBank/DDBJ whole genome shotgun (WGS) entry which is preliminary data.</text>
</comment>
<dbReference type="Proteomes" id="UP000623467">
    <property type="component" value="Unassembled WGS sequence"/>
</dbReference>
<feature type="region of interest" description="Disordered" evidence="1">
    <location>
        <begin position="90"/>
        <end position="115"/>
    </location>
</feature>
<gene>
    <name evidence="3" type="ORF">MSAN_00553300</name>
</gene>
<organism evidence="3 4">
    <name type="scientific">Mycena sanguinolenta</name>
    <dbReference type="NCBI Taxonomy" id="230812"/>
    <lineage>
        <taxon>Eukaryota</taxon>
        <taxon>Fungi</taxon>
        <taxon>Dikarya</taxon>
        <taxon>Basidiomycota</taxon>
        <taxon>Agaricomycotina</taxon>
        <taxon>Agaricomycetes</taxon>
        <taxon>Agaricomycetidae</taxon>
        <taxon>Agaricales</taxon>
        <taxon>Marasmiineae</taxon>
        <taxon>Mycenaceae</taxon>
        <taxon>Mycena</taxon>
    </lineage>
</organism>
<evidence type="ECO:0000256" key="1">
    <source>
        <dbReference type="SAM" id="MobiDB-lite"/>
    </source>
</evidence>
<dbReference type="AlphaFoldDB" id="A0A8H7DHK0"/>
<feature type="transmembrane region" description="Helical" evidence="2">
    <location>
        <begin position="29"/>
        <end position="51"/>
    </location>
</feature>
<keyword evidence="2" id="KW-1133">Transmembrane helix</keyword>
<feature type="region of interest" description="Disordered" evidence="1">
    <location>
        <begin position="58"/>
        <end position="78"/>
    </location>
</feature>
<feature type="compositionally biased region" description="Low complexity" evidence="1">
    <location>
        <begin position="95"/>
        <end position="109"/>
    </location>
</feature>
<keyword evidence="2" id="KW-0472">Membrane</keyword>
<evidence type="ECO:0000256" key="2">
    <source>
        <dbReference type="SAM" id="Phobius"/>
    </source>
</evidence>
<sequence>MPILARELLQVSEYSKRDVPRIGGSEGGFIALVIGLVVIILGSSVAIYILLRDHTPSEREREARREERRYPSESSRSSFKSRLPWSEKLGGMFGRGTTSSKRSSKSGRGWIQASDDAWEEGEADYMRSRELKRVDPPFRPPVDPYAASYSSDSVPYDPPLPATIRSDFPIPRSTSPESTVHPSSPSRLEQTKERHFSVESSTSLRTFEGGTKFIEVL</sequence>
<accession>A0A8H7DHK0</accession>
<feature type="compositionally biased region" description="Basic and acidic residues" evidence="1">
    <location>
        <begin position="58"/>
        <end position="71"/>
    </location>
</feature>
<keyword evidence="4" id="KW-1185">Reference proteome</keyword>
<feature type="compositionally biased region" description="Low complexity" evidence="1">
    <location>
        <begin position="144"/>
        <end position="155"/>
    </location>
</feature>
<evidence type="ECO:0000313" key="3">
    <source>
        <dbReference type="EMBL" id="KAF7373437.1"/>
    </source>
</evidence>
<dbReference type="EMBL" id="JACAZH010000003">
    <property type="protein sequence ID" value="KAF7373437.1"/>
    <property type="molecule type" value="Genomic_DNA"/>
</dbReference>
<feature type="region of interest" description="Disordered" evidence="1">
    <location>
        <begin position="134"/>
        <end position="202"/>
    </location>
</feature>
<dbReference type="OrthoDB" id="3265603at2759"/>
<name>A0A8H7DHK0_9AGAR</name>
<proteinExistence type="predicted"/>
<protein>
    <submittedName>
        <fullName evidence="3">Uncharacterized protein</fullName>
    </submittedName>
</protein>
<evidence type="ECO:0000313" key="4">
    <source>
        <dbReference type="Proteomes" id="UP000623467"/>
    </source>
</evidence>